<dbReference type="Proteomes" id="UP000520770">
    <property type="component" value="Unassembled WGS sequence"/>
</dbReference>
<comment type="subcellular location">
    <subcellularLocation>
        <location evidence="1">Membrane</location>
        <topology evidence="1">Multi-pass membrane protein</topology>
    </subcellularLocation>
</comment>
<gene>
    <name evidence="8" type="ORF">GGE31_005577</name>
    <name evidence="7" type="ORF">GGE33_005498</name>
    <name evidence="9" type="ORF">GGE35_005498</name>
</gene>
<protein>
    <submittedName>
        <fullName evidence="7">Fucose permease</fullName>
    </submittedName>
</protein>
<reference evidence="10 11" key="1">
    <citation type="submission" date="2020-08" db="EMBL/GenBank/DDBJ databases">
        <title>Genomic Encyclopedia of Type Strains, Phase IV (KMG-V): Genome sequencing to study the core and pangenomes of soil and plant-associated prokaryotes.</title>
        <authorList>
            <person name="Whitman W."/>
        </authorList>
    </citation>
    <scope>NUCLEOTIDE SEQUENCE [LARGE SCALE GENOMIC DNA]</scope>
    <source>
        <strain evidence="8 11">SEMIA 444</strain>
        <strain evidence="7 10">SEMIA 448</strain>
        <strain evidence="9 12">SEMIA 452</strain>
    </source>
</reference>
<dbReference type="RefSeq" id="WP_183830355.1">
    <property type="nucleotide sequence ID" value="NZ_JACIGW010000016.1"/>
</dbReference>
<dbReference type="EMBL" id="JACIGW010000016">
    <property type="protein sequence ID" value="MBB4351715.1"/>
    <property type="molecule type" value="Genomic_DNA"/>
</dbReference>
<dbReference type="EMBL" id="JACIGY010000019">
    <property type="protein sequence ID" value="MBB4415029.1"/>
    <property type="molecule type" value="Genomic_DNA"/>
</dbReference>
<dbReference type="Pfam" id="PF07690">
    <property type="entry name" value="MFS_1"/>
    <property type="match status" value="1"/>
</dbReference>
<dbReference type="Proteomes" id="UP000576087">
    <property type="component" value="Unassembled WGS sequence"/>
</dbReference>
<dbReference type="InterPro" id="IPR051788">
    <property type="entry name" value="MFS_Transporter"/>
</dbReference>
<feature type="transmembrane region" description="Helical" evidence="5">
    <location>
        <begin position="164"/>
        <end position="181"/>
    </location>
</feature>
<accession>A0A7W6SDG0</accession>
<evidence type="ECO:0000313" key="12">
    <source>
        <dbReference type="Proteomes" id="UP000576087"/>
    </source>
</evidence>
<evidence type="ECO:0000256" key="4">
    <source>
        <dbReference type="ARBA" id="ARBA00023136"/>
    </source>
</evidence>
<dbReference type="Gene3D" id="1.20.1250.20">
    <property type="entry name" value="MFS general substrate transporter like domains"/>
    <property type="match status" value="1"/>
</dbReference>
<organism evidence="7 10">
    <name type="scientific">Aliirhizobium cellulosilyticum</name>
    <dbReference type="NCBI Taxonomy" id="393664"/>
    <lineage>
        <taxon>Bacteria</taxon>
        <taxon>Pseudomonadati</taxon>
        <taxon>Pseudomonadota</taxon>
        <taxon>Alphaproteobacteria</taxon>
        <taxon>Hyphomicrobiales</taxon>
        <taxon>Rhizobiaceae</taxon>
        <taxon>Aliirhizobium</taxon>
    </lineage>
</organism>
<evidence type="ECO:0000256" key="2">
    <source>
        <dbReference type="ARBA" id="ARBA00022692"/>
    </source>
</evidence>
<feature type="transmembrane region" description="Helical" evidence="5">
    <location>
        <begin position="362"/>
        <end position="383"/>
    </location>
</feature>
<dbReference type="SUPFAM" id="SSF103473">
    <property type="entry name" value="MFS general substrate transporter"/>
    <property type="match status" value="1"/>
</dbReference>
<dbReference type="Proteomes" id="UP000524535">
    <property type="component" value="Unassembled WGS sequence"/>
</dbReference>
<evidence type="ECO:0000256" key="3">
    <source>
        <dbReference type="ARBA" id="ARBA00022989"/>
    </source>
</evidence>
<comment type="caution">
    <text evidence="7">The sequence shown here is derived from an EMBL/GenBank/DDBJ whole genome shotgun (WGS) entry which is preliminary data.</text>
</comment>
<evidence type="ECO:0000313" key="9">
    <source>
        <dbReference type="EMBL" id="MBB4449641.1"/>
    </source>
</evidence>
<dbReference type="InterPro" id="IPR036259">
    <property type="entry name" value="MFS_trans_sf"/>
</dbReference>
<dbReference type="PROSITE" id="PS50850">
    <property type="entry name" value="MFS"/>
    <property type="match status" value="1"/>
</dbReference>
<feature type="transmembrane region" description="Helical" evidence="5">
    <location>
        <begin position="96"/>
        <end position="118"/>
    </location>
</feature>
<feature type="transmembrane region" description="Helical" evidence="5">
    <location>
        <begin position="301"/>
        <end position="325"/>
    </location>
</feature>
<dbReference type="AlphaFoldDB" id="A0A7W6SDG0"/>
<dbReference type="PANTHER" id="PTHR23514">
    <property type="entry name" value="BYPASS OF STOP CODON PROTEIN 6"/>
    <property type="match status" value="1"/>
</dbReference>
<evidence type="ECO:0000259" key="6">
    <source>
        <dbReference type="PROSITE" id="PS50850"/>
    </source>
</evidence>
<evidence type="ECO:0000256" key="5">
    <source>
        <dbReference type="SAM" id="Phobius"/>
    </source>
</evidence>
<evidence type="ECO:0000313" key="7">
    <source>
        <dbReference type="EMBL" id="MBB4351715.1"/>
    </source>
</evidence>
<proteinExistence type="predicted"/>
<evidence type="ECO:0000313" key="10">
    <source>
        <dbReference type="Proteomes" id="UP000520770"/>
    </source>
</evidence>
<dbReference type="GO" id="GO:0022857">
    <property type="term" value="F:transmembrane transporter activity"/>
    <property type="evidence" value="ECO:0007669"/>
    <property type="project" value="InterPro"/>
</dbReference>
<feature type="transmembrane region" description="Helical" evidence="5">
    <location>
        <begin position="72"/>
        <end position="90"/>
    </location>
</feature>
<dbReference type="InterPro" id="IPR011701">
    <property type="entry name" value="MFS"/>
</dbReference>
<feature type="transmembrane region" description="Helical" evidence="5">
    <location>
        <begin position="249"/>
        <end position="270"/>
    </location>
</feature>
<sequence length="393" mass="40625">MFTISQRRLSLYVLFFIPGVAMASWVTRTPAIRDRIGASIAEMGLVLFGLSIGSMLGILLSGALVGRLGTKAVANIGTWMVIAGVATIAFGTWSSAAIAVAVGLGQFGLGMGLAEIAINIDGALVEKQSGKPLMHALHGCFSFGTVCGAIIGLAANTVALPAEWHLLAVAILIAPALVYFIRYIPAGEATTAPETAQHEAASNDRSWRDPRLMAIAVIVLAMALAEGAANDWLPLLMVDEHGFSQVAGSLVFLFFASAMTIGRFTGGFFLSRFGRVAVIRASALLGALGLTLVIFSHHPVLAGLSVLLWGIGASLGFPVAISAAGDSGANATGRVKAVTIGGYIAFLVGPPLLGFVGEHFGLRNAMLVVLALVIAATIAASAVRQPINHETQN</sequence>
<keyword evidence="11" id="KW-1185">Reference proteome</keyword>
<feature type="transmembrane region" description="Helical" evidence="5">
    <location>
        <begin position="277"/>
        <end position="295"/>
    </location>
</feature>
<name>A0A7W6SDG0_9HYPH</name>
<feature type="transmembrane region" description="Helical" evidence="5">
    <location>
        <begin position="337"/>
        <end position="356"/>
    </location>
</feature>
<feature type="transmembrane region" description="Helical" evidence="5">
    <location>
        <begin position="39"/>
        <end position="60"/>
    </location>
</feature>
<dbReference type="CDD" id="cd17393">
    <property type="entry name" value="MFS_MosC_like"/>
    <property type="match status" value="1"/>
</dbReference>
<dbReference type="PANTHER" id="PTHR23514:SF13">
    <property type="entry name" value="INNER MEMBRANE PROTEIN YBJJ"/>
    <property type="match status" value="1"/>
</dbReference>
<evidence type="ECO:0000313" key="8">
    <source>
        <dbReference type="EMBL" id="MBB4415029.1"/>
    </source>
</evidence>
<keyword evidence="2 5" id="KW-0812">Transmembrane</keyword>
<keyword evidence="4 5" id="KW-0472">Membrane</keyword>
<dbReference type="EMBL" id="JACIHM010000019">
    <property type="protein sequence ID" value="MBB4449641.1"/>
    <property type="molecule type" value="Genomic_DNA"/>
</dbReference>
<evidence type="ECO:0000256" key="1">
    <source>
        <dbReference type="ARBA" id="ARBA00004141"/>
    </source>
</evidence>
<feature type="domain" description="Major facilitator superfamily (MFS) profile" evidence="6">
    <location>
        <begin position="7"/>
        <end position="388"/>
    </location>
</feature>
<keyword evidence="3 5" id="KW-1133">Transmembrane helix</keyword>
<evidence type="ECO:0000313" key="11">
    <source>
        <dbReference type="Proteomes" id="UP000524535"/>
    </source>
</evidence>
<feature type="transmembrane region" description="Helical" evidence="5">
    <location>
        <begin position="139"/>
        <end position="158"/>
    </location>
</feature>
<feature type="transmembrane region" description="Helical" evidence="5">
    <location>
        <begin position="212"/>
        <end position="229"/>
    </location>
</feature>
<dbReference type="GO" id="GO:0016020">
    <property type="term" value="C:membrane"/>
    <property type="evidence" value="ECO:0007669"/>
    <property type="project" value="UniProtKB-SubCell"/>
</dbReference>
<dbReference type="InterPro" id="IPR020846">
    <property type="entry name" value="MFS_dom"/>
</dbReference>